<dbReference type="InterPro" id="IPR018181">
    <property type="entry name" value="Heat_shock_70_CS"/>
</dbReference>
<dbReference type="Gene3D" id="3.30.420.40">
    <property type="match status" value="2"/>
</dbReference>
<dbReference type="WBParaSite" id="nRc.2.0.1.t00939-RA">
    <property type="protein sequence ID" value="nRc.2.0.1.t00939-RA"/>
    <property type="gene ID" value="nRc.2.0.1.g00939"/>
</dbReference>
<dbReference type="AlphaFoldDB" id="A0A915HHN0"/>
<dbReference type="GO" id="GO:0006950">
    <property type="term" value="P:response to stress"/>
    <property type="evidence" value="ECO:0007669"/>
    <property type="project" value="UniProtKB-ARBA"/>
</dbReference>
<evidence type="ECO:0000256" key="3">
    <source>
        <dbReference type="ARBA" id="ARBA00022840"/>
    </source>
</evidence>
<sequence>MYLFINARSRNAQEKLSLCAENSRKIFRTAKKHNTFTYKSTSPVALGFGIIGALVLGYVVQKYLPPPVPKIVGFDLGTTFSSAAVYHAGTGDVEIIRDHLGRKAFPSVVAFLKNGTVIVGHDAVAQSEHNPTRTFYDAKRFVGKDFTETEFRKEVSRYPFEMVLNGTKALFFMAPNKTIAPEEIGAHILRYLKTLTQRQLELSPTVIKQSVMSAPAEFDDQQKNATRQAAGRAGVEVLRIISEPTAAALAYGLHKKESVEYVMIVDLGGGTLDVSLLFIQGGMFMTTAMAGNNHLGGQDFNVRMLSHLISEIEAYCGDNCTLTDKEDIQNLRLAVESAKIDLTSTMETLIDVKLHSLVDPVSTKPPLHFKYNFKRSRFESLNGDLLLQILNPIKAVLEDAQLSKDQVDEIVLVGGSTRIPEIRRIVADFFQKSPNYGVDPELAVVTGVAIQAGVMGGGWPLQVAATELPAKLKKIHVYREDI</sequence>
<proteinExistence type="inferred from homology"/>
<name>A0A915HHN0_ROMCU</name>
<dbReference type="Gene3D" id="3.90.640.10">
    <property type="entry name" value="Actin, Chain A, domain 4"/>
    <property type="match status" value="1"/>
</dbReference>
<keyword evidence="4" id="KW-1133">Transmembrane helix</keyword>
<dbReference type="GO" id="GO:0140662">
    <property type="term" value="F:ATP-dependent protein folding chaperone"/>
    <property type="evidence" value="ECO:0007669"/>
    <property type="project" value="InterPro"/>
</dbReference>
<evidence type="ECO:0000256" key="2">
    <source>
        <dbReference type="ARBA" id="ARBA00022741"/>
    </source>
</evidence>
<reference evidence="6" key="1">
    <citation type="submission" date="2022-11" db="UniProtKB">
        <authorList>
            <consortium name="WormBaseParasite"/>
        </authorList>
    </citation>
    <scope>IDENTIFICATION</scope>
</reference>
<accession>A0A915HHN0</accession>
<dbReference type="Proteomes" id="UP000887565">
    <property type="component" value="Unplaced"/>
</dbReference>
<dbReference type="PROSITE" id="PS00329">
    <property type="entry name" value="HSP70_2"/>
    <property type="match status" value="1"/>
</dbReference>
<evidence type="ECO:0000313" key="5">
    <source>
        <dbReference type="Proteomes" id="UP000887565"/>
    </source>
</evidence>
<protein>
    <submittedName>
        <fullName evidence="6">Heat shock 70 kDa protein 13</fullName>
    </submittedName>
</protein>
<keyword evidence="4" id="KW-0472">Membrane</keyword>
<dbReference type="InterPro" id="IPR013126">
    <property type="entry name" value="Hsp_70_fam"/>
</dbReference>
<evidence type="ECO:0000313" key="6">
    <source>
        <dbReference type="WBParaSite" id="nRc.2.0.1.t00939-RA"/>
    </source>
</evidence>
<keyword evidence="3" id="KW-0067">ATP-binding</keyword>
<organism evidence="5 6">
    <name type="scientific">Romanomermis culicivorax</name>
    <name type="common">Nematode worm</name>
    <dbReference type="NCBI Taxonomy" id="13658"/>
    <lineage>
        <taxon>Eukaryota</taxon>
        <taxon>Metazoa</taxon>
        <taxon>Ecdysozoa</taxon>
        <taxon>Nematoda</taxon>
        <taxon>Enoplea</taxon>
        <taxon>Dorylaimia</taxon>
        <taxon>Mermithida</taxon>
        <taxon>Mermithoidea</taxon>
        <taxon>Mermithidae</taxon>
        <taxon>Romanomermis</taxon>
    </lineage>
</organism>
<comment type="similarity">
    <text evidence="1">Belongs to the heat shock protein 70 family.</text>
</comment>
<dbReference type="FunFam" id="3.90.640.10:FF:000003">
    <property type="entry name" value="Molecular chaperone DnaK"/>
    <property type="match status" value="1"/>
</dbReference>
<dbReference type="PANTHER" id="PTHR19375">
    <property type="entry name" value="HEAT SHOCK PROTEIN 70KDA"/>
    <property type="match status" value="1"/>
</dbReference>
<evidence type="ECO:0000256" key="1">
    <source>
        <dbReference type="ARBA" id="ARBA00007381"/>
    </source>
</evidence>
<keyword evidence="4" id="KW-0812">Transmembrane</keyword>
<keyword evidence="2" id="KW-0547">Nucleotide-binding</keyword>
<keyword evidence="5" id="KW-1185">Reference proteome</keyword>
<dbReference type="GO" id="GO:0005524">
    <property type="term" value="F:ATP binding"/>
    <property type="evidence" value="ECO:0007669"/>
    <property type="project" value="UniProtKB-KW"/>
</dbReference>
<feature type="transmembrane region" description="Helical" evidence="4">
    <location>
        <begin position="41"/>
        <end position="60"/>
    </location>
</feature>
<dbReference type="Pfam" id="PF00012">
    <property type="entry name" value="HSP70"/>
    <property type="match status" value="1"/>
</dbReference>
<evidence type="ECO:0000256" key="4">
    <source>
        <dbReference type="SAM" id="Phobius"/>
    </source>
</evidence>
<dbReference type="PROSITE" id="PS01036">
    <property type="entry name" value="HSP70_3"/>
    <property type="match status" value="1"/>
</dbReference>
<dbReference type="SUPFAM" id="SSF53067">
    <property type="entry name" value="Actin-like ATPase domain"/>
    <property type="match status" value="2"/>
</dbReference>
<dbReference type="PRINTS" id="PR00301">
    <property type="entry name" value="HEATSHOCK70"/>
</dbReference>
<dbReference type="OMA" id="HITAMAG"/>
<dbReference type="InterPro" id="IPR043129">
    <property type="entry name" value="ATPase_NBD"/>
</dbReference>